<feature type="binding site" evidence="19">
    <location>
        <begin position="7"/>
        <end position="14"/>
    </location>
    <ligand>
        <name>GTP</name>
        <dbReference type="ChEBI" id="CHEBI:37565"/>
    </ligand>
</feature>
<dbReference type="PANTHER" id="PTHR34848:SF1">
    <property type="entry name" value="BIFUNCTIONAL ADENOSYLCOBALAMIN BIOSYNTHESIS PROTEIN COBU"/>
    <property type="match status" value="1"/>
</dbReference>
<name>A0A9X2A0R0_9BACI</name>
<dbReference type="PANTHER" id="PTHR34848">
    <property type="match status" value="1"/>
</dbReference>
<dbReference type="GO" id="GO:0005524">
    <property type="term" value="F:ATP binding"/>
    <property type="evidence" value="ECO:0007669"/>
    <property type="project" value="UniProtKB-KW"/>
</dbReference>
<dbReference type="SUPFAM" id="SSF52540">
    <property type="entry name" value="P-loop containing nucleoside triphosphate hydrolases"/>
    <property type="match status" value="1"/>
</dbReference>
<evidence type="ECO:0000256" key="16">
    <source>
        <dbReference type="ARBA" id="ARBA00029570"/>
    </source>
</evidence>
<evidence type="ECO:0000256" key="19">
    <source>
        <dbReference type="PIRSR" id="PIRSR006135-2"/>
    </source>
</evidence>
<keyword evidence="20" id="KW-0548">Nucleotidyltransferase</keyword>
<evidence type="ECO:0000256" key="3">
    <source>
        <dbReference type="ARBA" id="ARBA00001522"/>
    </source>
</evidence>
<gene>
    <name evidence="20" type="ORF">MF646_05495</name>
</gene>
<feature type="binding site" evidence="19">
    <location>
        <position position="69"/>
    </location>
    <ligand>
        <name>GTP</name>
        <dbReference type="ChEBI" id="CHEBI:37565"/>
    </ligand>
</feature>
<evidence type="ECO:0000256" key="7">
    <source>
        <dbReference type="ARBA" id="ARBA00007490"/>
    </source>
</evidence>
<evidence type="ECO:0000256" key="2">
    <source>
        <dbReference type="ARBA" id="ARBA00000711"/>
    </source>
</evidence>
<comment type="similarity">
    <text evidence="7">Belongs to the CobU/CobP family.</text>
</comment>
<evidence type="ECO:0000256" key="13">
    <source>
        <dbReference type="ARBA" id="ARBA00022777"/>
    </source>
</evidence>
<keyword evidence="10" id="KW-0169">Cobalamin biosynthesis</keyword>
<accession>A0A9X2A0R0</accession>
<dbReference type="Gene3D" id="3.40.50.300">
    <property type="entry name" value="P-loop containing nucleotide triphosphate hydrolases"/>
    <property type="match status" value="1"/>
</dbReference>
<comment type="catalytic activity">
    <reaction evidence="3">
        <text>adenosylcob(III)inamide + GTP = adenosylcob(III)inamide phosphate + GDP + H(+)</text>
        <dbReference type="Rhea" id="RHEA:15765"/>
        <dbReference type="ChEBI" id="CHEBI:2480"/>
        <dbReference type="ChEBI" id="CHEBI:15378"/>
        <dbReference type="ChEBI" id="CHEBI:37565"/>
        <dbReference type="ChEBI" id="CHEBI:58189"/>
        <dbReference type="ChEBI" id="CHEBI:58502"/>
        <dbReference type="EC" id="2.7.1.156"/>
    </reaction>
</comment>
<dbReference type="AlphaFoldDB" id="A0A9X2A0R0"/>
<dbReference type="GO" id="GO:0008820">
    <property type="term" value="F:cobinamide phosphate guanylyltransferase activity"/>
    <property type="evidence" value="ECO:0007669"/>
    <property type="project" value="UniProtKB-EC"/>
</dbReference>
<dbReference type="InterPro" id="IPR003203">
    <property type="entry name" value="CobU/CobP"/>
</dbReference>
<dbReference type="GO" id="GO:0005525">
    <property type="term" value="F:GTP binding"/>
    <property type="evidence" value="ECO:0007669"/>
    <property type="project" value="UniProtKB-KW"/>
</dbReference>
<evidence type="ECO:0000256" key="12">
    <source>
        <dbReference type="ARBA" id="ARBA00022741"/>
    </source>
</evidence>
<dbReference type="InterPro" id="IPR027417">
    <property type="entry name" value="P-loop_NTPase"/>
</dbReference>
<dbReference type="GO" id="GO:0009236">
    <property type="term" value="P:cobalamin biosynthetic process"/>
    <property type="evidence" value="ECO:0007669"/>
    <property type="project" value="UniProtKB-KW"/>
</dbReference>
<dbReference type="EC" id="2.7.7.62" evidence="9"/>
<reference evidence="20" key="1">
    <citation type="submission" date="2022-02" db="EMBL/GenBank/DDBJ databases">
        <title>Halalkalibacter sp. nov. isolated from Lonar Lake, India.</title>
        <authorList>
            <person name="Joshi A."/>
            <person name="Thite S."/>
            <person name="Lodha T."/>
        </authorList>
    </citation>
    <scope>NUCLEOTIDE SEQUENCE</scope>
    <source>
        <strain evidence="20">MEB205</strain>
    </source>
</reference>
<evidence type="ECO:0000256" key="11">
    <source>
        <dbReference type="ARBA" id="ARBA00022679"/>
    </source>
</evidence>
<evidence type="ECO:0000256" key="9">
    <source>
        <dbReference type="ARBA" id="ARBA00012523"/>
    </source>
</evidence>
<evidence type="ECO:0000256" key="8">
    <source>
        <dbReference type="ARBA" id="ARBA00012016"/>
    </source>
</evidence>
<sequence length="183" mass="21327">MITFISGGARSGKSQSAEHLAVSTFKKAQKENKKGRLYYIATSKRSDAEMQERIRMHQEERVKQWETIEEPYDFSSFLLKCNKEDVILIDCLTIWLSNVMFDLDYSLSQIEEAVNSWLTMAKERQLHLIFVSNDVNEGYPHSSEGVQTYIYTLQWIHKNIVEQAEHAIQVIAGLPMYWKGDER</sequence>
<comment type="function">
    <text evidence="4">Catalyzes ATP-dependent phosphorylation of adenosylcobinamide and addition of GMP to adenosylcobinamide phosphate.</text>
</comment>
<comment type="pathway">
    <text evidence="6">Cofactor biosynthesis; adenosylcobalamin biosynthesis; adenosylcobalamin from cob(II)yrinate a,c-diamide: step 5/7.</text>
</comment>
<dbReference type="Proteomes" id="UP001139150">
    <property type="component" value="Unassembled WGS sequence"/>
</dbReference>
<keyword evidence="12 19" id="KW-0547">Nucleotide-binding</keyword>
<comment type="catalytic activity">
    <reaction evidence="2">
        <text>adenosylcob(III)inamide phosphate + GTP + H(+) = adenosylcob(III)inamide-GDP + diphosphate</text>
        <dbReference type="Rhea" id="RHEA:22712"/>
        <dbReference type="ChEBI" id="CHEBI:15378"/>
        <dbReference type="ChEBI" id="CHEBI:33019"/>
        <dbReference type="ChEBI" id="CHEBI:37565"/>
        <dbReference type="ChEBI" id="CHEBI:58502"/>
        <dbReference type="ChEBI" id="CHEBI:60487"/>
        <dbReference type="EC" id="2.7.7.62"/>
    </reaction>
</comment>
<dbReference type="PIRSF" id="PIRSF006135">
    <property type="entry name" value="CobU"/>
    <property type="match status" value="1"/>
</dbReference>
<keyword evidence="14" id="KW-0067">ATP-binding</keyword>
<evidence type="ECO:0000256" key="14">
    <source>
        <dbReference type="ARBA" id="ARBA00022840"/>
    </source>
</evidence>
<comment type="catalytic activity">
    <reaction evidence="1">
        <text>adenosylcob(III)inamide + ATP = adenosylcob(III)inamide phosphate + ADP + H(+)</text>
        <dbReference type="Rhea" id="RHEA:15769"/>
        <dbReference type="ChEBI" id="CHEBI:2480"/>
        <dbReference type="ChEBI" id="CHEBI:15378"/>
        <dbReference type="ChEBI" id="CHEBI:30616"/>
        <dbReference type="ChEBI" id="CHEBI:58502"/>
        <dbReference type="ChEBI" id="CHEBI:456216"/>
        <dbReference type="EC" id="2.7.1.156"/>
    </reaction>
</comment>
<keyword evidence="13 20" id="KW-0418">Kinase</keyword>
<organism evidence="20 21">
    <name type="scientific">Halalkalibacter alkaliphilus</name>
    <dbReference type="NCBI Taxonomy" id="2917993"/>
    <lineage>
        <taxon>Bacteria</taxon>
        <taxon>Bacillati</taxon>
        <taxon>Bacillota</taxon>
        <taxon>Bacilli</taxon>
        <taxon>Bacillales</taxon>
        <taxon>Bacillaceae</taxon>
        <taxon>Halalkalibacter</taxon>
    </lineage>
</organism>
<evidence type="ECO:0000256" key="4">
    <source>
        <dbReference type="ARBA" id="ARBA00003889"/>
    </source>
</evidence>
<keyword evidence="15 19" id="KW-0342">GTP-binding</keyword>
<evidence type="ECO:0000256" key="17">
    <source>
        <dbReference type="ARBA" id="ARBA00030571"/>
    </source>
</evidence>
<evidence type="ECO:0000256" key="18">
    <source>
        <dbReference type="PIRSR" id="PIRSR006135-1"/>
    </source>
</evidence>
<dbReference type="CDD" id="cd00544">
    <property type="entry name" value="CobU"/>
    <property type="match status" value="1"/>
</dbReference>
<comment type="pathway">
    <text evidence="5">Cofactor biosynthesis; adenosylcobalamin biosynthesis; adenosylcobalamin from cob(II)yrinate a,c-diamide: step 6/7.</text>
</comment>
<dbReference type="EC" id="2.7.1.156" evidence="8"/>
<evidence type="ECO:0000313" key="21">
    <source>
        <dbReference type="Proteomes" id="UP001139150"/>
    </source>
</evidence>
<dbReference type="EMBL" id="JAKRYL010000004">
    <property type="protein sequence ID" value="MCL7746575.1"/>
    <property type="molecule type" value="Genomic_DNA"/>
</dbReference>
<dbReference type="RefSeq" id="WP_250095488.1">
    <property type="nucleotide sequence ID" value="NZ_JAKRYL010000004.1"/>
</dbReference>
<evidence type="ECO:0000256" key="15">
    <source>
        <dbReference type="ARBA" id="ARBA00023134"/>
    </source>
</evidence>
<feature type="binding site" evidence="19">
    <location>
        <position position="90"/>
    </location>
    <ligand>
        <name>GTP</name>
        <dbReference type="ChEBI" id="CHEBI:37565"/>
    </ligand>
</feature>
<feature type="active site" description="GMP-histidine intermediate" evidence="18">
    <location>
        <position position="57"/>
    </location>
</feature>
<evidence type="ECO:0000256" key="6">
    <source>
        <dbReference type="ARBA" id="ARBA00005159"/>
    </source>
</evidence>
<comment type="caution">
    <text evidence="20">The sequence shown here is derived from an EMBL/GenBank/DDBJ whole genome shotgun (WGS) entry which is preliminary data.</text>
</comment>
<evidence type="ECO:0000256" key="1">
    <source>
        <dbReference type="ARBA" id="ARBA00000312"/>
    </source>
</evidence>
<evidence type="ECO:0000256" key="10">
    <source>
        <dbReference type="ARBA" id="ARBA00022573"/>
    </source>
</evidence>
<evidence type="ECO:0000256" key="5">
    <source>
        <dbReference type="ARBA" id="ARBA00004692"/>
    </source>
</evidence>
<protein>
    <recommendedName>
        <fullName evidence="16">Adenosylcobinamide kinase</fullName>
        <ecNumber evidence="8">2.7.1.156</ecNumber>
        <ecNumber evidence="9">2.7.7.62</ecNumber>
    </recommendedName>
    <alternativeName>
        <fullName evidence="17">Adenosylcobinamide-phosphate guanylyltransferase</fullName>
    </alternativeName>
</protein>
<evidence type="ECO:0000313" key="20">
    <source>
        <dbReference type="EMBL" id="MCL7746575.1"/>
    </source>
</evidence>
<feature type="binding site" evidence="19">
    <location>
        <begin position="41"/>
        <end position="43"/>
    </location>
    <ligand>
        <name>GTP</name>
        <dbReference type="ChEBI" id="CHEBI:37565"/>
    </ligand>
</feature>
<dbReference type="Pfam" id="PF02283">
    <property type="entry name" value="CobU"/>
    <property type="match status" value="1"/>
</dbReference>
<keyword evidence="11" id="KW-0808">Transferase</keyword>
<dbReference type="GO" id="GO:0043752">
    <property type="term" value="F:adenosylcobinamide kinase activity"/>
    <property type="evidence" value="ECO:0007669"/>
    <property type="project" value="UniProtKB-EC"/>
</dbReference>
<proteinExistence type="inferred from homology"/>
<keyword evidence="21" id="KW-1185">Reference proteome</keyword>